<proteinExistence type="predicted"/>
<feature type="transmembrane region" description="Helical" evidence="1">
    <location>
        <begin position="120"/>
        <end position="141"/>
    </location>
</feature>
<evidence type="ECO:0000313" key="2">
    <source>
        <dbReference type="EMBL" id="SHJ57758.1"/>
    </source>
</evidence>
<reference evidence="3" key="1">
    <citation type="submission" date="2016-11" db="EMBL/GenBank/DDBJ databases">
        <authorList>
            <person name="Varghese N."/>
            <person name="Submissions S."/>
        </authorList>
    </citation>
    <scope>NUCLEOTIDE SEQUENCE [LARGE SCALE GENOMIC DNA]</scope>
    <source>
        <strain evidence="3">DSM 19858</strain>
    </source>
</reference>
<keyword evidence="1" id="KW-0472">Membrane</keyword>
<name>A0A1M6KFP7_9FLAO</name>
<protein>
    <submittedName>
        <fullName evidence="2">Uncharacterized protein</fullName>
    </submittedName>
</protein>
<dbReference type="Proteomes" id="UP000184543">
    <property type="component" value="Unassembled WGS sequence"/>
</dbReference>
<keyword evidence="3" id="KW-1185">Reference proteome</keyword>
<dbReference type="STRING" id="192903.SAMN04488513_10647"/>
<dbReference type="EMBL" id="FQYU01000006">
    <property type="protein sequence ID" value="SHJ57758.1"/>
    <property type="molecule type" value="Genomic_DNA"/>
</dbReference>
<evidence type="ECO:0000313" key="3">
    <source>
        <dbReference type="Proteomes" id="UP000184543"/>
    </source>
</evidence>
<feature type="transmembrane region" description="Helical" evidence="1">
    <location>
        <begin position="75"/>
        <end position="93"/>
    </location>
</feature>
<sequence>MHKIVKIALVVVGLIGAVLWFMLPESEMPVTEAVNNGALNTMFTITYILLGVAILFSLVFSLMNLFANPASLKKSLFVIVGFLLVLGIGYVMADGTDVSIQEMADRGITTDESTIRQIGAGINVFFILTLIAVGAMLWGGVRKMIK</sequence>
<organism evidence="2 3">
    <name type="scientific">Pseudozobellia thermophila</name>
    <dbReference type="NCBI Taxonomy" id="192903"/>
    <lineage>
        <taxon>Bacteria</taxon>
        <taxon>Pseudomonadati</taxon>
        <taxon>Bacteroidota</taxon>
        <taxon>Flavobacteriia</taxon>
        <taxon>Flavobacteriales</taxon>
        <taxon>Flavobacteriaceae</taxon>
        <taxon>Pseudozobellia</taxon>
    </lineage>
</organism>
<feature type="transmembrane region" description="Helical" evidence="1">
    <location>
        <begin position="43"/>
        <end position="63"/>
    </location>
</feature>
<keyword evidence="1" id="KW-1133">Transmembrane helix</keyword>
<dbReference type="AlphaFoldDB" id="A0A1M6KFP7"/>
<accession>A0A1M6KFP7</accession>
<evidence type="ECO:0000256" key="1">
    <source>
        <dbReference type="SAM" id="Phobius"/>
    </source>
</evidence>
<keyword evidence="1" id="KW-0812">Transmembrane</keyword>
<feature type="transmembrane region" description="Helical" evidence="1">
    <location>
        <begin position="7"/>
        <end position="23"/>
    </location>
</feature>
<dbReference type="OrthoDB" id="1449378at2"/>
<gene>
    <name evidence="2" type="ORF">SAMN04488513_10647</name>
</gene>
<dbReference type="RefSeq" id="WP_072994591.1">
    <property type="nucleotide sequence ID" value="NZ_FQYU01000006.1"/>
</dbReference>